<organism evidence="5 6">
    <name type="scientific">Hypsizygus marmoreus</name>
    <name type="common">White beech mushroom</name>
    <name type="synonym">Agaricus marmoreus</name>
    <dbReference type="NCBI Taxonomy" id="39966"/>
    <lineage>
        <taxon>Eukaryota</taxon>
        <taxon>Fungi</taxon>
        <taxon>Dikarya</taxon>
        <taxon>Basidiomycota</taxon>
        <taxon>Agaricomycotina</taxon>
        <taxon>Agaricomycetes</taxon>
        <taxon>Agaricomycetidae</taxon>
        <taxon>Agaricales</taxon>
        <taxon>Tricholomatineae</taxon>
        <taxon>Lyophyllaceae</taxon>
        <taxon>Hypsizygus</taxon>
    </lineage>
</organism>
<evidence type="ECO:0000256" key="3">
    <source>
        <dbReference type="SAM" id="MobiDB-lite"/>
    </source>
</evidence>
<accession>A0A369JD32</accession>
<dbReference type="InParanoid" id="A0A369JD32"/>
<sequence>MHIPLLLFGIWAFWAIASAALPISCSRDADARSSLQGDLTLEHAITDIKSRALTAPQIGQEAIKVQEAQASKAYRRTGGSGISETERLQVKGALRQAGARLRATSNLPNRHAVFTTNTGTWTGKDVRKAIFNSYLHAAAPIRVPNGFQPKDFNNYRYRHTVHDNQGKQVEHPVPSLPKSPPGLKEYPLEAGSRTGFTASRKLGPARVMTTSNHGKDMFHGVVAHDNSYPGGSRGDHYPVSQQPPVQRASPTWRLPKSWFN</sequence>
<dbReference type="GO" id="GO:0003723">
    <property type="term" value="F:RNA binding"/>
    <property type="evidence" value="ECO:0007669"/>
    <property type="project" value="InterPro"/>
</dbReference>
<dbReference type="Proteomes" id="UP000076154">
    <property type="component" value="Unassembled WGS sequence"/>
</dbReference>
<dbReference type="SUPFAM" id="SSF53933">
    <property type="entry name" value="Microbial ribonucleases"/>
    <property type="match status" value="1"/>
</dbReference>
<gene>
    <name evidence="5" type="ORF">Hypma_012936</name>
</gene>
<evidence type="ECO:0000313" key="5">
    <source>
        <dbReference type="EMBL" id="RDB20019.1"/>
    </source>
</evidence>
<evidence type="ECO:0000256" key="2">
    <source>
        <dbReference type="ARBA" id="ARBA00022801"/>
    </source>
</evidence>
<proteinExistence type="predicted"/>
<dbReference type="OrthoDB" id="2963718at2759"/>
<dbReference type="EMBL" id="LUEZ02000071">
    <property type="protein sequence ID" value="RDB20019.1"/>
    <property type="molecule type" value="Genomic_DNA"/>
</dbReference>
<name>A0A369JD32_HYPMA</name>
<evidence type="ECO:0000256" key="4">
    <source>
        <dbReference type="SAM" id="SignalP"/>
    </source>
</evidence>
<reference evidence="5" key="1">
    <citation type="submission" date="2018-04" db="EMBL/GenBank/DDBJ databases">
        <title>Whole genome sequencing of Hypsizygus marmoreus.</title>
        <authorList>
            <person name="Choi I.-G."/>
            <person name="Min B."/>
            <person name="Kim J.-G."/>
            <person name="Kim S."/>
            <person name="Oh Y.-L."/>
            <person name="Kong W.-S."/>
            <person name="Park H."/>
            <person name="Jeong J."/>
            <person name="Song E.-S."/>
        </authorList>
    </citation>
    <scope>NUCLEOTIDE SEQUENCE [LARGE SCALE GENOMIC DNA]</scope>
    <source>
        <strain evidence="5">51987-8</strain>
    </source>
</reference>
<dbReference type="GO" id="GO:0004540">
    <property type="term" value="F:RNA nuclease activity"/>
    <property type="evidence" value="ECO:0007669"/>
    <property type="project" value="InterPro"/>
</dbReference>
<keyword evidence="6" id="KW-1185">Reference proteome</keyword>
<keyword evidence="1" id="KW-0540">Nuclease</keyword>
<dbReference type="GO" id="GO:0016787">
    <property type="term" value="F:hydrolase activity"/>
    <property type="evidence" value="ECO:0007669"/>
    <property type="project" value="UniProtKB-KW"/>
</dbReference>
<evidence type="ECO:0000313" key="6">
    <source>
        <dbReference type="Proteomes" id="UP000076154"/>
    </source>
</evidence>
<dbReference type="InterPro" id="IPR016191">
    <property type="entry name" value="Ribonuclease/ribotoxin"/>
</dbReference>
<protein>
    <submittedName>
        <fullName evidence="5">Uncharacterized protein</fullName>
    </submittedName>
</protein>
<evidence type="ECO:0000256" key="1">
    <source>
        <dbReference type="ARBA" id="ARBA00022722"/>
    </source>
</evidence>
<dbReference type="AlphaFoldDB" id="A0A369JD32"/>
<keyword evidence="4" id="KW-0732">Signal</keyword>
<feature type="chain" id="PRO_5017017317" evidence="4">
    <location>
        <begin position="20"/>
        <end position="260"/>
    </location>
</feature>
<feature type="signal peptide" evidence="4">
    <location>
        <begin position="1"/>
        <end position="19"/>
    </location>
</feature>
<comment type="caution">
    <text evidence="5">The sequence shown here is derived from an EMBL/GenBank/DDBJ whole genome shotgun (WGS) entry which is preliminary data.</text>
</comment>
<feature type="region of interest" description="Disordered" evidence="3">
    <location>
        <begin position="223"/>
        <end position="249"/>
    </location>
</feature>
<keyword evidence="2" id="KW-0378">Hydrolase</keyword>